<keyword evidence="5" id="KW-1185">Reference proteome</keyword>
<dbReference type="EMBL" id="UFQQ01000019">
    <property type="protein sequence ID" value="SSW92374.1"/>
    <property type="molecule type" value="Genomic_DNA"/>
</dbReference>
<protein>
    <submittedName>
        <fullName evidence="3">Uncharacterized protein</fullName>
    </submittedName>
</protein>
<feature type="transmembrane region" description="Helical" evidence="1">
    <location>
        <begin position="23"/>
        <end position="47"/>
    </location>
</feature>
<dbReference type="RefSeq" id="WP_114359681.1">
    <property type="nucleotide sequence ID" value="NZ_QRDT01000019.1"/>
</dbReference>
<evidence type="ECO:0000313" key="2">
    <source>
        <dbReference type="EMBL" id="RED29175.1"/>
    </source>
</evidence>
<dbReference type="EMBL" id="QRDT01000019">
    <property type="protein sequence ID" value="RED29175.1"/>
    <property type="molecule type" value="Genomic_DNA"/>
</dbReference>
<evidence type="ECO:0000313" key="3">
    <source>
        <dbReference type="EMBL" id="SSW92374.1"/>
    </source>
</evidence>
<keyword evidence="1" id="KW-1133">Transmembrane helix</keyword>
<keyword evidence="1" id="KW-0472">Membrane</keyword>
<gene>
    <name evidence="2" type="ORF">BJ125_11943</name>
    <name evidence="3" type="ORF">SAMN05892882_11943</name>
</gene>
<proteinExistence type="predicted"/>
<reference evidence="3 4" key="1">
    <citation type="submission" date="2017-08" db="EMBL/GenBank/DDBJ databases">
        <authorList>
            <person name="de Groot N.N."/>
        </authorList>
    </citation>
    <scope>NUCLEOTIDE SEQUENCE [LARGE SCALE GENOMIC DNA]</scope>
    <source>
        <strain evidence="3 4">JA575</strain>
    </source>
</reference>
<organism evidence="3 4">
    <name type="scientific">Rhodopseudomonas pentothenatexigens</name>
    <dbReference type="NCBI Taxonomy" id="999699"/>
    <lineage>
        <taxon>Bacteria</taxon>
        <taxon>Pseudomonadati</taxon>
        <taxon>Pseudomonadota</taxon>
        <taxon>Alphaproteobacteria</taxon>
        <taxon>Hyphomicrobiales</taxon>
        <taxon>Nitrobacteraceae</taxon>
        <taxon>Rhodopseudomonas</taxon>
    </lineage>
</organism>
<sequence length="62" mass="6184">MNPSSGPAAGFFRPAAPVTSPRLLRAVTASLVIAVASLGAILALTLLSPQFAACGMTTPFAL</sequence>
<evidence type="ECO:0000256" key="1">
    <source>
        <dbReference type="SAM" id="Phobius"/>
    </source>
</evidence>
<dbReference type="Proteomes" id="UP000252631">
    <property type="component" value="Unassembled WGS sequence"/>
</dbReference>
<accession>A0A336JXI9</accession>
<name>A0A336JXI9_9BRAD</name>
<dbReference type="Proteomes" id="UP000256343">
    <property type="component" value="Unassembled WGS sequence"/>
</dbReference>
<keyword evidence="1" id="KW-0812">Transmembrane</keyword>
<reference evidence="2 5" key="2">
    <citation type="submission" date="2018-07" db="EMBL/GenBank/DDBJ databases">
        <title>Genomic Encyclopedia of Archaeal and Bacterial Type Strains, Phase II (KMG-II): from individual species to whole genera.</title>
        <authorList>
            <person name="Goeker M."/>
        </authorList>
    </citation>
    <scope>NUCLEOTIDE SEQUENCE [LARGE SCALE GENOMIC DNA]</scope>
    <source>
        <strain evidence="2 5">JA575</strain>
    </source>
</reference>
<evidence type="ECO:0000313" key="5">
    <source>
        <dbReference type="Proteomes" id="UP000256343"/>
    </source>
</evidence>
<dbReference type="AlphaFoldDB" id="A0A336JXI9"/>
<evidence type="ECO:0000313" key="4">
    <source>
        <dbReference type="Proteomes" id="UP000252631"/>
    </source>
</evidence>